<sequence>MTMSMCYARVAAIVYSSSKTGLSPAMAAFSKAATHTAQISGYSAIPMISKSQSMKTAQSTISAFAKQKSARASESNKKQVFRAPELAGEFEIR</sequence>
<protein>
    <submittedName>
        <fullName evidence="1">Uncharacterized protein</fullName>
    </submittedName>
</protein>
<reference evidence="1" key="1">
    <citation type="submission" date="2021-06" db="EMBL/GenBank/DDBJ databases">
        <title>Parelaphostrongylus tenuis whole genome reference sequence.</title>
        <authorList>
            <person name="Garwood T.J."/>
            <person name="Larsen P.A."/>
            <person name="Fountain-Jones N.M."/>
            <person name="Garbe J.R."/>
            <person name="Macchietto M.G."/>
            <person name="Kania S.A."/>
            <person name="Gerhold R.W."/>
            <person name="Richards J.E."/>
            <person name="Wolf T.M."/>
        </authorList>
    </citation>
    <scope>NUCLEOTIDE SEQUENCE</scope>
    <source>
        <strain evidence="1">MNPRO001-30</strain>
        <tissue evidence="1">Meninges</tissue>
    </source>
</reference>
<name>A0AAD5R5U9_PARTN</name>
<evidence type="ECO:0000313" key="1">
    <source>
        <dbReference type="EMBL" id="KAJ1370044.1"/>
    </source>
</evidence>
<dbReference type="Proteomes" id="UP001196413">
    <property type="component" value="Unassembled WGS sequence"/>
</dbReference>
<comment type="caution">
    <text evidence="1">The sequence shown here is derived from an EMBL/GenBank/DDBJ whole genome shotgun (WGS) entry which is preliminary data.</text>
</comment>
<dbReference type="EMBL" id="JAHQIW010006717">
    <property type="protein sequence ID" value="KAJ1370044.1"/>
    <property type="molecule type" value="Genomic_DNA"/>
</dbReference>
<accession>A0AAD5R5U9</accession>
<organism evidence="1 2">
    <name type="scientific">Parelaphostrongylus tenuis</name>
    <name type="common">Meningeal worm</name>
    <dbReference type="NCBI Taxonomy" id="148309"/>
    <lineage>
        <taxon>Eukaryota</taxon>
        <taxon>Metazoa</taxon>
        <taxon>Ecdysozoa</taxon>
        <taxon>Nematoda</taxon>
        <taxon>Chromadorea</taxon>
        <taxon>Rhabditida</taxon>
        <taxon>Rhabditina</taxon>
        <taxon>Rhabditomorpha</taxon>
        <taxon>Strongyloidea</taxon>
        <taxon>Metastrongylidae</taxon>
        <taxon>Parelaphostrongylus</taxon>
    </lineage>
</organism>
<keyword evidence="2" id="KW-1185">Reference proteome</keyword>
<proteinExistence type="predicted"/>
<gene>
    <name evidence="1" type="ORF">KIN20_031680</name>
</gene>
<evidence type="ECO:0000313" key="2">
    <source>
        <dbReference type="Proteomes" id="UP001196413"/>
    </source>
</evidence>
<dbReference type="AlphaFoldDB" id="A0AAD5R5U9"/>